<dbReference type="RefSeq" id="WP_089861320.1">
    <property type="nucleotide sequence ID" value="NZ_FOTI01000016.1"/>
</dbReference>
<evidence type="ECO:0000259" key="26">
    <source>
        <dbReference type="PROSITE" id="PS51094"/>
    </source>
</evidence>
<evidence type="ECO:0000256" key="6">
    <source>
        <dbReference type="ARBA" id="ARBA00014783"/>
    </source>
</evidence>
<evidence type="ECO:0000256" key="20">
    <source>
        <dbReference type="ARBA" id="ARBA00029908"/>
    </source>
</evidence>
<evidence type="ECO:0000256" key="3">
    <source>
        <dbReference type="ARBA" id="ARBA00004429"/>
    </source>
</evidence>
<dbReference type="GO" id="GO:0009401">
    <property type="term" value="P:phosphoenolpyruvate-dependent sugar phosphotransferase system"/>
    <property type="evidence" value="ECO:0007669"/>
    <property type="project" value="UniProtKB-KW"/>
</dbReference>
<evidence type="ECO:0000259" key="28">
    <source>
        <dbReference type="PROSITE" id="PS51104"/>
    </source>
</evidence>
<evidence type="ECO:0000256" key="8">
    <source>
        <dbReference type="ARBA" id="ARBA00021825"/>
    </source>
</evidence>
<accession>A0A1I4IBB7</accession>
<evidence type="ECO:0000256" key="23">
    <source>
        <dbReference type="ARBA" id="ARBA00030962"/>
    </source>
</evidence>
<evidence type="ECO:0000259" key="27">
    <source>
        <dbReference type="PROSITE" id="PS51099"/>
    </source>
</evidence>
<feature type="domain" description="PTS EIIC type-2" evidence="28">
    <location>
        <begin position="13"/>
        <end position="347"/>
    </location>
</feature>
<dbReference type="Pfam" id="PF02378">
    <property type="entry name" value="PTS_EIIC"/>
    <property type="match status" value="1"/>
</dbReference>
<protein>
    <recommendedName>
        <fullName evidence="6">Mannitol-specific phosphotransferase enzyme IIA component</fullName>
        <ecNumber evidence="5">2.7.1.197</ecNumber>
    </recommendedName>
    <alternativeName>
        <fullName evidence="22">EIIA</fullName>
    </alternativeName>
    <alternativeName>
        <fullName evidence="24">EIICB-Mtl</fullName>
    </alternativeName>
    <alternativeName>
        <fullName evidence="21">EIICBA-Mtl</fullName>
    </alternativeName>
    <alternativeName>
        <fullName evidence="23">EIII</fullName>
    </alternativeName>
    <alternativeName>
        <fullName evidence="20">PTS system mannitol-specific EIIA component</fullName>
    </alternativeName>
    <alternativeName>
        <fullName evidence="8">PTS system mannitol-specific EIICB component</fullName>
    </alternativeName>
    <alternativeName>
        <fullName evidence="7">PTS system mannitol-specific EIICBA component</fullName>
    </alternativeName>
</protein>
<dbReference type="GO" id="GO:0005886">
    <property type="term" value="C:plasma membrane"/>
    <property type="evidence" value="ECO:0007669"/>
    <property type="project" value="UniProtKB-SubCell"/>
</dbReference>
<evidence type="ECO:0000256" key="14">
    <source>
        <dbReference type="ARBA" id="ARBA00022679"/>
    </source>
</evidence>
<dbReference type="EMBL" id="FOTI01000016">
    <property type="protein sequence ID" value="SFL51604.1"/>
    <property type="molecule type" value="Genomic_DNA"/>
</dbReference>
<dbReference type="InterPro" id="IPR036095">
    <property type="entry name" value="PTS_EIIB-like_sf"/>
</dbReference>
<organism evidence="29 30">
    <name type="scientific">Halanaerobium salsuginis</name>
    <dbReference type="NCBI Taxonomy" id="29563"/>
    <lineage>
        <taxon>Bacteria</taxon>
        <taxon>Bacillati</taxon>
        <taxon>Bacillota</taxon>
        <taxon>Clostridia</taxon>
        <taxon>Halanaerobiales</taxon>
        <taxon>Halanaerobiaceae</taxon>
        <taxon>Halanaerobium</taxon>
    </lineage>
</organism>
<evidence type="ECO:0000256" key="17">
    <source>
        <dbReference type="ARBA" id="ARBA00022777"/>
    </source>
</evidence>
<evidence type="ECO:0000256" key="7">
    <source>
        <dbReference type="ARBA" id="ARBA00015039"/>
    </source>
</evidence>
<dbReference type="Pfam" id="PF00359">
    <property type="entry name" value="PTS_EIIA_2"/>
    <property type="match status" value="1"/>
</dbReference>
<dbReference type="GO" id="GO:0022872">
    <property type="term" value="F:protein-N(PI)-phosphohistidine-mannitol phosphotransferase system transmembrane transporter activity"/>
    <property type="evidence" value="ECO:0007669"/>
    <property type="project" value="InterPro"/>
</dbReference>
<dbReference type="InterPro" id="IPR004718">
    <property type="entry name" value="PTS_IIC_mtl"/>
</dbReference>
<evidence type="ECO:0000313" key="29">
    <source>
        <dbReference type="EMBL" id="SFL51604.1"/>
    </source>
</evidence>
<dbReference type="Pfam" id="PF02302">
    <property type="entry name" value="PTS_IIB"/>
    <property type="match status" value="1"/>
</dbReference>
<reference evidence="29 30" key="1">
    <citation type="submission" date="2016-10" db="EMBL/GenBank/DDBJ databases">
        <authorList>
            <person name="de Groot N.N."/>
        </authorList>
    </citation>
    <scope>NUCLEOTIDE SEQUENCE [LARGE SCALE GENOMIC DNA]</scope>
    <source>
        <strain evidence="29 30">ATCC 51327</strain>
    </source>
</reference>
<dbReference type="AlphaFoldDB" id="A0A1I4IBB7"/>
<dbReference type="EC" id="2.7.1.197" evidence="5"/>
<feature type="domain" description="PTS EIIB type-2" evidence="27">
    <location>
        <begin position="377"/>
        <end position="471"/>
    </location>
</feature>
<dbReference type="InterPro" id="IPR003352">
    <property type="entry name" value="PTS_EIIC"/>
</dbReference>
<dbReference type="Proteomes" id="UP000199006">
    <property type="component" value="Unassembled WGS sequence"/>
</dbReference>
<feature type="domain" description="PTS EIIA type-2" evidence="26">
    <location>
        <begin position="487"/>
        <end position="625"/>
    </location>
</feature>
<evidence type="ECO:0000256" key="4">
    <source>
        <dbReference type="ARBA" id="ARBA00011738"/>
    </source>
</evidence>
<proteinExistence type="predicted"/>
<comment type="function">
    <text evidence="2">The phosphoenolpyruvate-dependent sugar phosphotransferase system (sugar PTS), a major carbohydrate active transport system, catalyzes the phosphorylation of incoming sugar substrates concomitantly with their translocation across the cell membrane. The enzyme II CmtAB PTS system is involved in D-mannitol transport.</text>
</comment>
<dbReference type="NCBIfam" id="TIGR00851">
    <property type="entry name" value="mtlA"/>
    <property type="match status" value="1"/>
</dbReference>
<dbReference type="InterPro" id="IPR003501">
    <property type="entry name" value="PTS_EIIB_2/3"/>
</dbReference>
<keyword evidence="16 25" id="KW-0812">Transmembrane</keyword>
<evidence type="ECO:0000256" key="11">
    <source>
        <dbReference type="ARBA" id="ARBA00022519"/>
    </source>
</evidence>
<dbReference type="SUPFAM" id="SSF55804">
    <property type="entry name" value="Phoshotransferase/anion transport protein"/>
    <property type="match status" value="1"/>
</dbReference>
<feature type="transmembrane region" description="Helical" evidence="25">
    <location>
        <begin position="313"/>
        <end position="335"/>
    </location>
</feature>
<feature type="transmembrane region" description="Helical" evidence="25">
    <location>
        <begin position="214"/>
        <end position="235"/>
    </location>
</feature>
<dbReference type="PROSITE" id="PS00372">
    <property type="entry name" value="PTS_EIIA_TYPE_2_HIS"/>
    <property type="match status" value="1"/>
</dbReference>
<evidence type="ECO:0000256" key="2">
    <source>
        <dbReference type="ARBA" id="ARBA00002434"/>
    </source>
</evidence>
<keyword evidence="11" id="KW-0997">Cell inner membrane</keyword>
<evidence type="ECO:0000256" key="9">
    <source>
        <dbReference type="ARBA" id="ARBA00022448"/>
    </source>
</evidence>
<evidence type="ECO:0000256" key="1">
    <source>
        <dbReference type="ARBA" id="ARBA00001655"/>
    </source>
</evidence>
<dbReference type="InterPro" id="IPR029503">
    <property type="entry name" value="PTS_EIIB_mannitol"/>
</dbReference>
<evidence type="ECO:0000256" key="15">
    <source>
        <dbReference type="ARBA" id="ARBA00022683"/>
    </source>
</evidence>
<comment type="subunit">
    <text evidence="4">Homodimer.</text>
</comment>
<dbReference type="InterPro" id="IPR013014">
    <property type="entry name" value="PTS_EIIC_2"/>
</dbReference>
<dbReference type="InterPro" id="IPR050893">
    <property type="entry name" value="Sugar_PTS"/>
</dbReference>
<keyword evidence="14" id="KW-0808">Transferase</keyword>
<feature type="transmembrane region" description="Helical" evidence="25">
    <location>
        <begin position="21"/>
        <end position="43"/>
    </location>
</feature>
<keyword evidence="18 25" id="KW-1133">Transmembrane helix</keyword>
<dbReference type="CDD" id="cd00211">
    <property type="entry name" value="PTS_IIA_fru"/>
    <property type="match status" value="1"/>
</dbReference>
<dbReference type="PROSITE" id="PS51099">
    <property type="entry name" value="PTS_EIIB_TYPE_2"/>
    <property type="match status" value="1"/>
</dbReference>
<dbReference type="PROSITE" id="PS51104">
    <property type="entry name" value="PTS_EIIC_TYPE_2"/>
    <property type="match status" value="1"/>
</dbReference>
<evidence type="ECO:0000256" key="5">
    <source>
        <dbReference type="ARBA" id="ARBA00011909"/>
    </source>
</evidence>
<dbReference type="GO" id="GO:0016301">
    <property type="term" value="F:kinase activity"/>
    <property type="evidence" value="ECO:0007669"/>
    <property type="project" value="UniProtKB-KW"/>
</dbReference>
<dbReference type="Gene3D" id="3.40.930.10">
    <property type="entry name" value="Mannitol-specific EII, Chain A"/>
    <property type="match status" value="1"/>
</dbReference>
<keyword evidence="19 25" id="KW-0472">Membrane</keyword>
<dbReference type="GO" id="GO:0090563">
    <property type="term" value="F:protein-phosphocysteine-sugar phosphotransferase activity"/>
    <property type="evidence" value="ECO:0007669"/>
    <property type="project" value="TreeGrafter"/>
</dbReference>
<keyword evidence="30" id="KW-1185">Reference proteome</keyword>
<dbReference type="NCBIfam" id="NF011663">
    <property type="entry name" value="PRK15083.1"/>
    <property type="match status" value="1"/>
</dbReference>
<evidence type="ECO:0000256" key="13">
    <source>
        <dbReference type="ARBA" id="ARBA00022597"/>
    </source>
</evidence>
<comment type="catalytic activity">
    <reaction evidence="1">
        <text>D-mannitol(out) + N(pros)-phospho-L-histidyl-[protein] = D-mannitol 1-phosphate(in) + L-histidyl-[protein]</text>
        <dbReference type="Rhea" id="RHEA:33363"/>
        <dbReference type="Rhea" id="RHEA-COMP:9745"/>
        <dbReference type="Rhea" id="RHEA-COMP:9746"/>
        <dbReference type="ChEBI" id="CHEBI:16899"/>
        <dbReference type="ChEBI" id="CHEBI:29979"/>
        <dbReference type="ChEBI" id="CHEBI:61381"/>
        <dbReference type="ChEBI" id="CHEBI:64837"/>
        <dbReference type="EC" id="2.7.1.197"/>
    </reaction>
</comment>
<evidence type="ECO:0000256" key="21">
    <source>
        <dbReference type="ARBA" id="ARBA00030684"/>
    </source>
</evidence>
<feature type="transmembrane region" description="Helical" evidence="25">
    <location>
        <begin position="269"/>
        <end position="293"/>
    </location>
</feature>
<sequence>MKKSSFQNNIQSFGRFLSGMVMPNIGAFIAWGLITALFIPTGWSPNEDLATLVGPMINYLLPLLIAFSGGRLVAGIRGGVIGAIATMGVIVGSNIPMFIGAMIMGPLGGFLIKKVDSLFADKIKSGFEMLVNNFSAGIVGGILAILAFQVIGPVVLALNEVLRMGVHTFVNHGLLPLAAIFIEPAKILFLNNAINHGVLSPLGIQQSAETGKSIFFMLETNPGPGLGVLLAYWVFAKGMVKQSAPGAVIIHFFGGIHEIYFPYILMKPALLLAVIGGGASGIFTFRLFNVGLVATPSPGSIFAYLAMTPRGNYLGVLAGVIIATLVSFLIASILIKRSVLKGDTMEFESAQSQVRDLKGKDLHIDKTDKKYTVDEINEIIFACDAGMGSSAMGAGKLRKKLRAAGSQIKVINKAIDEIPADAKLVITHHNLTKRAKNQAPQAEHVSIQDFLQTPAYDLLVERFTSDKNKQSRSAEKKSRQQTSLNTEILKKENIKLGLKSVQKTEAIKMAGELLVKSDYVDPDYIDAMLDREKEMSTYIGEGVAIPHGVGSAKKKIKQTGIAILQFPDGIDFDGKTAYLIIAIAGVGNEHLKILANLSEVIEEKNTAEKLRTTSDLNYFYRQFTL</sequence>
<dbReference type="PANTHER" id="PTHR30181:SF2">
    <property type="entry name" value="PTS SYSTEM MANNITOL-SPECIFIC EIICBA COMPONENT"/>
    <property type="match status" value="1"/>
</dbReference>
<name>A0A1I4IBB7_9FIRM</name>
<gene>
    <name evidence="29" type="ORF">SAMN02983006_01362</name>
</gene>
<dbReference type="OrthoDB" id="9814222at2"/>
<keyword evidence="12" id="KW-0597">Phosphoprotein</keyword>
<evidence type="ECO:0000256" key="22">
    <source>
        <dbReference type="ARBA" id="ARBA00030956"/>
    </source>
</evidence>
<dbReference type="PROSITE" id="PS51094">
    <property type="entry name" value="PTS_EIIA_TYPE_2"/>
    <property type="match status" value="1"/>
</dbReference>
<dbReference type="STRING" id="29563.SAMN02983006_01362"/>
<dbReference type="CDD" id="cd05567">
    <property type="entry name" value="PTS_IIB_mannitol"/>
    <property type="match status" value="1"/>
</dbReference>
<keyword evidence="10" id="KW-1003">Cell membrane</keyword>
<keyword evidence="13" id="KW-0762">Sugar transport</keyword>
<evidence type="ECO:0000256" key="24">
    <source>
        <dbReference type="ARBA" id="ARBA00033349"/>
    </source>
</evidence>
<feature type="transmembrane region" description="Helical" evidence="25">
    <location>
        <begin position="79"/>
        <end position="104"/>
    </location>
</feature>
<evidence type="ECO:0000256" key="18">
    <source>
        <dbReference type="ARBA" id="ARBA00022989"/>
    </source>
</evidence>
<keyword evidence="9" id="KW-0813">Transport</keyword>
<dbReference type="SUPFAM" id="SSF52794">
    <property type="entry name" value="PTS system IIB component-like"/>
    <property type="match status" value="1"/>
</dbReference>
<evidence type="ECO:0000256" key="12">
    <source>
        <dbReference type="ARBA" id="ARBA00022553"/>
    </source>
</evidence>
<comment type="subcellular location">
    <subcellularLocation>
        <location evidence="3">Cell inner membrane</location>
        <topology evidence="3">Multi-pass membrane protein</topology>
    </subcellularLocation>
</comment>
<keyword evidence="17" id="KW-0418">Kinase</keyword>
<feature type="transmembrane region" description="Helical" evidence="25">
    <location>
        <begin position="174"/>
        <end position="194"/>
    </location>
</feature>
<dbReference type="InterPro" id="IPR016152">
    <property type="entry name" value="PTrfase/Anion_transptr"/>
</dbReference>
<dbReference type="InterPro" id="IPR013011">
    <property type="entry name" value="PTS_EIIB_2"/>
</dbReference>
<evidence type="ECO:0000256" key="25">
    <source>
        <dbReference type="SAM" id="Phobius"/>
    </source>
</evidence>
<evidence type="ECO:0000256" key="10">
    <source>
        <dbReference type="ARBA" id="ARBA00022475"/>
    </source>
</evidence>
<dbReference type="PANTHER" id="PTHR30181">
    <property type="entry name" value="MANNITOL PERMEASE IIC COMPONENT"/>
    <property type="match status" value="1"/>
</dbReference>
<dbReference type="Gene3D" id="3.40.50.2300">
    <property type="match status" value="1"/>
</dbReference>
<evidence type="ECO:0000256" key="16">
    <source>
        <dbReference type="ARBA" id="ARBA00022692"/>
    </source>
</evidence>
<dbReference type="InterPro" id="IPR002178">
    <property type="entry name" value="PTS_EIIA_type-2_dom"/>
</dbReference>
<feature type="transmembrane region" description="Helical" evidence="25">
    <location>
        <begin position="49"/>
        <end position="67"/>
    </location>
</feature>
<feature type="transmembrane region" description="Helical" evidence="25">
    <location>
        <begin position="134"/>
        <end position="162"/>
    </location>
</feature>
<evidence type="ECO:0000256" key="19">
    <source>
        <dbReference type="ARBA" id="ARBA00023136"/>
    </source>
</evidence>
<keyword evidence="15" id="KW-0598">Phosphotransferase system</keyword>
<evidence type="ECO:0000313" key="30">
    <source>
        <dbReference type="Proteomes" id="UP000199006"/>
    </source>
</evidence>